<gene>
    <name evidence="2" type="ORF">GCM10009839_21680</name>
</gene>
<dbReference type="Proteomes" id="UP001500751">
    <property type="component" value="Unassembled WGS sequence"/>
</dbReference>
<organism evidence="2 3">
    <name type="scientific">Catenulispora yoronensis</name>
    <dbReference type="NCBI Taxonomy" id="450799"/>
    <lineage>
        <taxon>Bacteria</taxon>
        <taxon>Bacillati</taxon>
        <taxon>Actinomycetota</taxon>
        <taxon>Actinomycetes</taxon>
        <taxon>Catenulisporales</taxon>
        <taxon>Catenulisporaceae</taxon>
        <taxon>Catenulispora</taxon>
    </lineage>
</organism>
<feature type="transmembrane region" description="Helical" evidence="1">
    <location>
        <begin position="147"/>
        <end position="167"/>
    </location>
</feature>
<feature type="transmembrane region" description="Helical" evidence="1">
    <location>
        <begin position="118"/>
        <end position="135"/>
    </location>
</feature>
<keyword evidence="1" id="KW-0472">Membrane</keyword>
<proteinExistence type="predicted"/>
<name>A0ABN2TX89_9ACTN</name>
<feature type="transmembrane region" description="Helical" evidence="1">
    <location>
        <begin position="58"/>
        <end position="78"/>
    </location>
</feature>
<protein>
    <submittedName>
        <fullName evidence="2">Uncharacterized protein</fullName>
    </submittedName>
</protein>
<accession>A0ABN2TX89</accession>
<evidence type="ECO:0000313" key="3">
    <source>
        <dbReference type="Proteomes" id="UP001500751"/>
    </source>
</evidence>
<keyword evidence="1" id="KW-0812">Transmembrane</keyword>
<keyword evidence="1" id="KW-1133">Transmembrane helix</keyword>
<dbReference type="EMBL" id="BAAAQN010000009">
    <property type="protein sequence ID" value="GAA2023683.1"/>
    <property type="molecule type" value="Genomic_DNA"/>
</dbReference>
<evidence type="ECO:0000256" key="1">
    <source>
        <dbReference type="SAM" id="Phobius"/>
    </source>
</evidence>
<comment type="caution">
    <text evidence="2">The sequence shown here is derived from an EMBL/GenBank/DDBJ whole genome shotgun (WGS) entry which is preliminary data.</text>
</comment>
<evidence type="ECO:0000313" key="2">
    <source>
        <dbReference type="EMBL" id="GAA2023683.1"/>
    </source>
</evidence>
<feature type="transmembrane region" description="Helical" evidence="1">
    <location>
        <begin position="85"/>
        <end position="106"/>
    </location>
</feature>
<reference evidence="2 3" key="1">
    <citation type="journal article" date="2019" name="Int. J. Syst. Evol. Microbiol.">
        <title>The Global Catalogue of Microorganisms (GCM) 10K type strain sequencing project: providing services to taxonomists for standard genome sequencing and annotation.</title>
        <authorList>
            <consortium name="The Broad Institute Genomics Platform"/>
            <consortium name="The Broad Institute Genome Sequencing Center for Infectious Disease"/>
            <person name="Wu L."/>
            <person name="Ma J."/>
        </authorList>
    </citation>
    <scope>NUCLEOTIDE SEQUENCE [LARGE SCALE GENOMIC DNA]</scope>
    <source>
        <strain evidence="2 3">JCM 16014</strain>
    </source>
</reference>
<keyword evidence="3" id="KW-1185">Reference proteome</keyword>
<sequence length="326" mass="34554">MGSRYWAVGSLLVAGLVAGLVGTLLIRRTPPASASSYGCFGTEDGCSDLGSPQFTMQTVAGLVVGALLAGALFWLACLPSPTRPLVASAVVVLLVGVFYAGLLWAVPVRYGRMPDGPAWWPAALAVPVTFVLIGLMRKGAAPRTTQLLVPLVIATALVGVVRLHTVWHDDEVRTEIARLPAPAEVPTLAGWHVVDTFIGFDPAVPMENRSHLTVILATDDPPADAQHPNPATRWLVLTTAMETASDPQGPPAACTANCVSDGPGRWFSHADDRPNDFTVYVRRGTATTTISGLNHDTDVDTLRRAADSLRPTTADAIARTMRGHFP</sequence>